<comment type="similarity">
    <text evidence="1">Belongs to the PC-esterase family. TBL subfamily.</text>
</comment>
<dbReference type="GO" id="GO:0005794">
    <property type="term" value="C:Golgi apparatus"/>
    <property type="evidence" value="ECO:0007669"/>
    <property type="project" value="TreeGrafter"/>
</dbReference>
<evidence type="ECO:0000313" key="6">
    <source>
        <dbReference type="Proteomes" id="UP001153076"/>
    </source>
</evidence>
<keyword evidence="6" id="KW-1185">Reference proteome</keyword>
<accession>A0A9Q1KTC8</accession>
<keyword evidence="3" id="KW-0812">Transmembrane</keyword>
<sequence length="587" mass="65347">MADATKYQLVPNPNVLSDVRGQFSVFRILRRSTSAFLYGVVLVFVLFTIFLAFTPSSTSLSSSAWFINIFTLNSSSPPATFSEEAYRSHFSSVFSYIFPNSSDSSEINNPKSQNIATSQLPTSKNLTKTQVPPDTGGTVENQNNQSVNTPQISDSNSSGSQNMTKSQVPTSEDSLPSSKNLTKAQIQPEKGDNFEQICGNATCVGENQSNHSVNTPQISPTSTYTSQNNTISSLPTSNNSATTQVQPGKSKEIKQNCMNAACADENDIKPSEDSASNTSRSQNTTTSQVPTSIESIPSSKNPSPSQIQPQKVEKLNQTCSNETCNGEKQTNQSANLPEVSQTSGNSTSNGSGKEDKTDYNCTVEFFVAPFLVQPWEVQGKEGGEAKETLRLDLMVKESDQFKGADFLIFNTGHWWTHDKTSKGEDYYQEGSHVYEQLDVVEAFRRAMTTWGRWIDANVNPQKTHVFFRGYSASHFSGGQWNSGGSCDRETEPIKNDTYLLPYPWKMQAFEKVIKGMKTPISYLNVTKMTDYRKDGHPSRYRKHNSFDLQVQDCSHWCLPGVPDSWNELLYAELLRKQYKDRQQKIQT</sequence>
<evidence type="ECO:0000259" key="4">
    <source>
        <dbReference type="Pfam" id="PF13839"/>
    </source>
</evidence>
<feature type="compositionally biased region" description="Low complexity" evidence="2">
    <location>
        <begin position="342"/>
        <end position="351"/>
    </location>
</feature>
<feature type="transmembrane region" description="Helical" evidence="3">
    <location>
        <begin position="35"/>
        <end position="53"/>
    </location>
</feature>
<keyword evidence="3" id="KW-0472">Membrane</keyword>
<proteinExistence type="inferred from homology"/>
<organism evidence="5 6">
    <name type="scientific">Carnegiea gigantea</name>
    <dbReference type="NCBI Taxonomy" id="171969"/>
    <lineage>
        <taxon>Eukaryota</taxon>
        <taxon>Viridiplantae</taxon>
        <taxon>Streptophyta</taxon>
        <taxon>Embryophyta</taxon>
        <taxon>Tracheophyta</taxon>
        <taxon>Spermatophyta</taxon>
        <taxon>Magnoliopsida</taxon>
        <taxon>eudicotyledons</taxon>
        <taxon>Gunneridae</taxon>
        <taxon>Pentapetalae</taxon>
        <taxon>Caryophyllales</taxon>
        <taxon>Cactineae</taxon>
        <taxon>Cactaceae</taxon>
        <taxon>Cactoideae</taxon>
        <taxon>Echinocereeae</taxon>
        <taxon>Carnegiea</taxon>
    </lineage>
</organism>
<dbReference type="AlphaFoldDB" id="A0A9Q1KTC8"/>
<evidence type="ECO:0000256" key="1">
    <source>
        <dbReference type="ARBA" id="ARBA00007727"/>
    </source>
</evidence>
<comment type="caution">
    <text evidence="5">The sequence shown here is derived from an EMBL/GenBank/DDBJ whole genome shotgun (WGS) entry which is preliminary data.</text>
</comment>
<feature type="compositionally biased region" description="Low complexity" evidence="2">
    <location>
        <begin position="276"/>
        <end position="288"/>
    </location>
</feature>
<dbReference type="Proteomes" id="UP001153076">
    <property type="component" value="Unassembled WGS sequence"/>
</dbReference>
<dbReference type="EMBL" id="JAKOGI010000029">
    <property type="protein sequence ID" value="KAJ8448533.1"/>
    <property type="molecule type" value="Genomic_DNA"/>
</dbReference>
<dbReference type="OrthoDB" id="630188at2759"/>
<evidence type="ECO:0000256" key="3">
    <source>
        <dbReference type="SAM" id="Phobius"/>
    </source>
</evidence>
<gene>
    <name evidence="5" type="ORF">Cgig2_012177</name>
</gene>
<dbReference type="GO" id="GO:0016413">
    <property type="term" value="F:O-acetyltransferase activity"/>
    <property type="evidence" value="ECO:0007669"/>
    <property type="project" value="InterPro"/>
</dbReference>
<name>A0A9Q1KTC8_9CARY</name>
<dbReference type="Pfam" id="PF13839">
    <property type="entry name" value="PC-Esterase"/>
    <property type="match status" value="1"/>
</dbReference>
<dbReference type="PANTHER" id="PTHR32285">
    <property type="entry name" value="PROTEIN TRICHOME BIREFRINGENCE-LIKE 9-RELATED"/>
    <property type="match status" value="1"/>
</dbReference>
<evidence type="ECO:0000313" key="5">
    <source>
        <dbReference type="EMBL" id="KAJ8448533.1"/>
    </source>
</evidence>
<feature type="compositionally biased region" description="Polar residues" evidence="2">
    <location>
        <begin position="209"/>
        <end position="247"/>
    </location>
</feature>
<dbReference type="InterPro" id="IPR029962">
    <property type="entry name" value="TBL"/>
</dbReference>
<reference evidence="5" key="1">
    <citation type="submission" date="2022-04" db="EMBL/GenBank/DDBJ databases">
        <title>Carnegiea gigantea Genome sequencing and assembly v2.</title>
        <authorList>
            <person name="Copetti D."/>
            <person name="Sanderson M.J."/>
            <person name="Burquez A."/>
            <person name="Wojciechowski M.F."/>
        </authorList>
    </citation>
    <scope>NUCLEOTIDE SEQUENCE</scope>
    <source>
        <strain evidence="5">SGP5-SGP5p</strain>
        <tissue evidence="5">Aerial part</tissue>
    </source>
</reference>
<evidence type="ECO:0000256" key="2">
    <source>
        <dbReference type="SAM" id="MobiDB-lite"/>
    </source>
</evidence>
<keyword evidence="3" id="KW-1133">Transmembrane helix</keyword>
<feature type="domain" description="Trichome birefringence-like C-terminal" evidence="4">
    <location>
        <begin position="349"/>
        <end position="571"/>
    </location>
</feature>
<feature type="region of interest" description="Disordered" evidence="2">
    <location>
        <begin position="266"/>
        <end position="355"/>
    </location>
</feature>
<dbReference type="PANTHER" id="PTHR32285:SF22">
    <property type="entry name" value="PROTEIN TRICHOME BIREFRINGENCE"/>
    <property type="match status" value="1"/>
</dbReference>
<protein>
    <recommendedName>
        <fullName evidence="4">Trichome birefringence-like C-terminal domain-containing protein</fullName>
    </recommendedName>
</protein>
<feature type="region of interest" description="Disordered" evidence="2">
    <location>
        <begin position="209"/>
        <end position="252"/>
    </location>
</feature>
<feature type="region of interest" description="Disordered" evidence="2">
    <location>
        <begin position="105"/>
        <end position="190"/>
    </location>
</feature>
<feature type="compositionally biased region" description="Polar residues" evidence="2">
    <location>
        <begin position="289"/>
        <end position="341"/>
    </location>
</feature>
<dbReference type="InterPro" id="IPR026057">
    <property type="entry name" value="TBL_C"/>
</dbReference>
<feature type="compositionally biased region" description="Polar residues" evidence="2">
    <location>
        <begin position="105"/>
        <end position="185"/>
    </location>
</feature>